<reference evidence="2" key="1">
    <citation type="submission" date="2013-07" db="EMBL/GenBank/DDBJ databases">
        <title>The genome of Eucalyptus grandis.</title>
        <authorList>
            <person name="Schmutz J."/>
            <person name="Hayes R."/>
            <person name="Myburg A."/>
            <person name="Tuskan G."/>
            <person name="Grattapaglia D."/>
            <person name="Rokhsar D.S."/>
        </authorList>
    </citation>
    <scope>NUCLEOTIDE SEQUENCE</scope>
    <source>
        <tissue evidence="2">Leaf extractions</tissue>
    </source>
</reference>
<protein>
    <submittedName>
        <fullName evidence="2">Uncharacterized protein</fullName>
    </submittedName>
</protein>
<gene>
    <name evidence="2" type="ORF">EUGRSUZ_I02075</name>
</gene>
<accession>A0A059ARM4</accession>
<sequence>MIEHFGLALNLAYFVFKSQHLPLLLTLKVMPTILWIEPIQILMNKAICGIAAYETTGNPDILSPNHGHDPLGRRPDRLDNSSDQPIDLYINLPYHLTNKSSARTKLSSWRT</sequence>
<evidence type="ECO:0000313" key="2">
    <source>
        <dbReference type="EMBL" id="KCW56341.1"/>
    </source>
</evidence>
<name>A0A059ARM4_EUCGR</name>
<organism evidence="2">
    <name type="scientific">Eucalyptus grandis</name>
    <name type="common">Flooded gum</name>
    <dbReference type="NCBI Taxonomy" id="71139"/>
    <lineage>
        <taxon>Eukaryota</taxon>
        <taxon>Viridiplantae</taxon>
        <taxon>Streptophyta</taxon>
        <taxon>Embryophyta</taxon>
        <taxon>Tracheophyta</taxon>
        <taxon>Spermatophyta</taxon>
        <taxon>Magnoliopsida</taxon>
        <taxon>eudicotyledons</taxon>
        <taxon>Gunneridae</taxon>
        <taxon>Pentapetalae</taxon>
        <taxon>rosids</taxon>
        <taxon>malvids</taxon>
        <taxon>Myrtales</taxon>
        <taxon>Myrtaceae</taxon>
        <taxon>Myrtoideae</taxon>
        <taxon>Eucalypteae</taxon>
        <taxon>Eucalyptus</taxon>
    </lineage>
</organism>
<evidence type="ECO:0000256" key="1">
    <source>
        <dbReference type="SAM" id="MobiDB-lite"/>
    </source>
</evidence>
<dbReference type="AlphaFoldDB" id="A0A059ARM4"/>
<dbReference type="EMBL" id="KK198761">
    <property type="protein sequence ID" value="KCW56341.1"/>
    <property type="molecule type" value="Genomic_DNA"/>
</dbReference>
<dbReference type="InParanoid" id="A0A059ARM4"/>
<proteinExistence type="predicted"/>
<feature type="region of interest" description="Disordered" evidence="1">
    <location>
        <begin position="61"/>
        <end position="84"/>
    </location>
</feature>
<dbReference type="Gramene" id="KCW56341">
    <property type="protein sequence ID" value="KCW56341"/>
    <property type="gene ID" value="EUGRSUZ_I02075"/>
</dbReference>
<feature type="compositionally biased region" description="Basic and acidic residues" evidence="1">
    <location>
        <begin position="66"/>
        <end position="80"/>
    </location>
</feature>